<dbReference type="EMBL" id="WNYA01001441">
    <property type="protein sequence ID" value="KAG8545760.1"/>
    <property type="molecule type" value="Genomic_DNA"/>
</dbReference>
<reference evidence="1" key="1">
    <citation type="thesis" date="2020" institute="ProQuest LLC" country="789 East Eisenhower Parkway, Ann Arbor, MI, USA">
        <title>Comparative Genomics and Chromosome Evolution.</title>
        <authorList>
            <person name="Mudd A.B."/>
        </authorList>
    </citation>
    <scope>NUCLEOTIDE SEQUENCE</scope>
    <source>
        <strain evidence="1">237g6f4</strain>
        <tissue evidence="1">Blood</tissue>
    </source>
</reference>
<gene>
    <name evidence="1" type="ORF">GDO81_020375</name>
</gene>
<dbReference type="AlphaFoldDB" id="A0AAV6ZEQ0"/>
<dbReference type="Proteomes" id="UP000824782">
    <property type="component" value="Unassembled WGS sequence"/>
</dbReference>
<sequence>MLWERPKHGPAVVPAPLKGKNGVDVLTLVLLASGSDLDSNVQILFYIRSEYNQFFGASYLSGQGVS</sequence>
<comment type="caution">
    <text evidence="1">The sequence shown here is derived from an EMBL/GenBank/DDBJ whole genome shotgun (WGS) entry which is preliminary data.</text>
</comment>
<proteinExistence type="predicted"/>
<evidence type="ECO:0000313" key="1">
    <source>
        <dbReference type="EMBL" id="KAG8545760.1"/>
    </source>
</evidence>
<evidence type="ECO:0000313" key="2">
    <source>
        <dbReference type="Proteomes" id="UP000824782"/>
    </source>
</evidence>
<keyword evidence="2" id="KW-1185">Reference proteome</keyword>
<organism evidence="1 2">
    <name type="scientific">Engystomops pustulosus</name>
    <name type="common">Tungara frog</name>
    <name type="synonym">Physalaemus pustulosus</name>
    <dbReference type="NCBI Taxonomy" id="76066"/>
    <lineage>
        <taxon>Eukaryota</taxon>
        <taxon>Metazoa</taxon>
        <taxon>Chordata</taxon>
        <taxon>Craniata</taxon>
        <taxon>Vertebrata</taxon>
        <taxon>Euteleostomi</taxon>
        <taxon>Amphibia</taxon>
        <taxon>Batrachia</taxon>
        <taxon>Anura</taxon>
        <taxon>Neobatrachia</taxon>
        <taxon>Hyloidea</taxon>
        <taxon>Leptodactylidae</taxon>
        <taxon>Leiuperinae</taxon>
        <taxon>Engystomops</taxon>
    </lineage>
</organism>
<protein>
    <submittedName>
        <fullName evidence="1">Uncharacterized protein</fullName>
    </submittedName>
</protein>
<accession>A0AAV6ZEQ0</accession>
<name>A0AAV6ZEQ0_ENGPU</name>